<gene>
    <name evidence="6" type="primary">ruvA</name>
    <name evidence="8" type="ORF">2278</name>
</gene>
<dbReference type="HAMAP" id="MF_00031">
    <property type="entry name" value="DNA_HJ_migration_RuvA"/>
    <property type="match status" value="1"/>
</dbReference>
<dbReference type="Pfam" id="PF07499">
    <property type="entry name" value="RuvA_C"/>
    <property type="match status" value="1"/>
</dbReference>
<dbReference type="EMBL" id="CGIH01000038">
    <property type="protein sequence ID" value="CFX94687.1"/>
    <property type="molecule type" value="Genomic_DNA"/>
</dbReference>
<dbReference type="InterPro" id="IPR010994">
    <property type="entry name" value="RuvA_2-like"/>
</dbReference>
<keyword evidence="3 6" id="KW-0238">DNA-binding</keyword>
<dbReference type="STRING" id="690567.2278"/>
<proteinExistence type="inferred from homology"/>
<dbReference type="InterPro" id="IPR013849">
    <property type="entry name" value="DNA_helicase_Holl-junc_RuvA_I"/>
</dbReference>
<keyword evidence="9" id="KW-1185">Reference proteome</keyword>
<evidence type="ECO:0000256" key="3">
    <source>
        <dbReference type="ARBA" id="ARBA00023125"/>
    </source>
</evidence>
<comment type="caution">
    <text evidence="6">Lacks conserved residue(s) required for the propagation of feature annotation.</text>
</comment>
<dbReference type="GO" id="GO:0006281">
    <property type="term" value="P:DNA repair"/>
    <property type="evidence" value="ECO:0007669"/>
    <property type="project" value="UniProtKB-UniRule"/>
</dbReference>
<dbReference type="GO" id="GO:0005737">
    <property type="term" value="C:cytoplasm"/>
    <property type="evidence" value="ECO:0007669"/>
    <property type="project" value="UniProtKB-SubCell"/>
</dbReference>
<feature type="region of interest" description="Domain I" evidence="6">
    <location>
        <begin position="1"/>
        <end position="64"/>
    </location>
</feature>
<dbReference type="GO" id="GO:0048476">
    <property type="term" value="C:Holliday junction resolvase complex"/>
    <property type="evidence" value="ECO:0007669"/>
    <property type="project" value="UniProtKB-UniRule"/>
</dbReference>
<sequence length="199" mass="22322">MIAFLNGRLFQALPDFIIVEAAGLGYEIQIHNRMLSKLPAVGEQVLIHTYLQVMENEFKLYGFYNRAELELFKLLLTVSGIGARAALSIIGTFEPERFYQAVASGDEKTLTTVPGVGKKTAQRLVFELKDKIGAHQTIQTEPDDNNQLEDVLQALETLGYNRSEIFPVLMELRAQGELADRVEDNIKKVLKKQALIGKK</sequence>
<dbReference type="GO" id="GO:0000400">
    <property type="term" value="F:four-way junction DNA binding"/>
    <property type="evidence" value="ECO:0007669"/>
    <property type="project" value="UniProtKB-UniRule"/>
</dbReference>
<keyword evidence="2 6" id="KW-0227">DNA damage</keyword>
<dbReference type="GO" id="GO:0005524">
    <property type="term" value="F:ATP binding"/>
    <property type="evidence" value="ECO:0007669"/>
    <property type="project" value="InterPro"/>
</dbReference>
<dbReference type="AlphaFoldDB" id="A0A0E4GBP0"/>
<comment type="similarity">
    <text evidence="6">Belongs to the RuvA family.</text>
</comment>
<dbReference type="CDD" id="cd14332">
    <property type="entry name" value="UBA_RuvA_C"/>
    <property type="match status" value="1"/>
</dbReference>
<dbReference type="GO" id="GO:0006310">
    <property type="term" value="P:DNA recombination"/>
    <property type="evidence" value="ECO:0007669"/>
    <property type="project" value="UniProtKB-UniRule"/>
</dbReference>
<dbReference type="InterPro" id="IPR003583">
    <property type="entry name" value="Hlx-hairpin-Hlx_DNA-bd_motif"/>
</dbReference>
<dbReference type="RefSeq" id="WP_046499001.1">
    <property type="nucleotide sequence ID" value="NZ_CGIH01000038.1"/>
</dbReference>
<dbReference type="SUPFAM" id="SSF47781">
    <property type="entry name" value="RuvA domain 2-like"/>
    <property type="match status" value="1"/>
</dbReference>
<comment type="subunit">
    <text evidence="6">Homotetramer. Forms an RuvA(8)-RuvB(12)-Holliday junction (HJ) complex. HJ DNA is sandwiched between 2 RuvA tetramers; dsDNA enters through RuvA and exits via RuvB. An RuvB hexamer assembles on each DNA strand where it exits the tetramer. Each RuvB hexamer is contacted by two RuvA subunits (via domain III) on 2 adjacent RuvB subunits; this complex drives branch migration. In the full resolvosome a probable DNA-RuvA(4)-RuvB(12)-RuvC(2) complex forms which resolves the HJ.</text>
</comment>
<dbReference type="Proteomes" id="UP000045545">
    <property type="component" value="Unassembled WGS sequence"/>
</dbReference>
<keyword evidence="5 6" id="KW-0234">DNA repair</keyword>
<dbReference type="OrthoDB" id="5293449at2"/>
<feature type="region of interest" description="Domain III" evidence="6">
    <location>
        <begin position="144"/>
        <end position="199"/>
    </location>
</feature>
<dbReference type="NCBIfam" id="TIGR00084">
    <property type="entry name" value="ruvA"/>
    <property type="match status" value="1"/>
</dbReference>
<dbReference type="Gene3D" id="1.10.150.20">
    <property type="entry name" value="5' to 3' exonuclease, C-terminal subdomain"/>
    <property type="match status" value="1"/>
</dbReference>
<evidence type="ECO:0000256" key="5">
    <source>
        <dbReference type="ARBA" id="ARBA00023204"/>
    </source>
</evidence>
<keyword evidence="1 6" id="KW-0963">Cytoplasm</keyword>
<protein>
    <recommendedName>
        <fullName evidence="6">Holliday junction branch migration complex subunit RuvA</fullName>
    </recommendedName>
</protein>
<evidence type="ECO:0000256" key="1">
    <source>
        <dbReference type="ARBA" id="ARBA00022490"/>
    </source>
</evidence>
<reference evidence="8 9" key="1">
    <citation type="submission" date="2015-03" db="EMBL/GenBank/DDBJ databases">
        <authorList>
            <person name="Murphy D."/>
        </authorList>
    </citation>
    <scope>NUCLEOTIDE SEQUENCE [LARGE SCALE GENOMIC DNA]</scope>
    <source>
        <strain evidence="8 9">OL-4</strain>
    </source>
</reference>
<evidence type="ECO:0000256" key="2">
    <source>
        <dbReference type="ARBA" id="ARBA00022763"/>
    </source>
</evidence>
<organism evidence="8 9">
    <name type="scientific">Syntrophomonas zehnderi OL-4</name>
    <dbReference type="NCBI Taxonomy" id="690567"/>
    <lineage>
        <taxon>Bacteria</taxon>
        <taxon>Bacillati</taxon>
        <taxon>Bacillota</taxon>
        <taxon>Clostridia</taxon>
        <taxon>Eubacteriales</taxon>
        <taxon>Syntrophomonadaceae</taxon>
        <taxon>Syntrophomonas</taxon>
    </lineage>
</organism>
<dbReference type="Gene3D" id="2.40.50.140">
    <property type="entry name" value="Nucleic acid-binding proteins"/>
    <property type="match status" value="1"/>
</dbReference>
<evidence type="ECO:0000313" key="8">
    <source>
        <dbReference type="EMBL" id="CFX94687.1"/>
    </source>
</evidence>
<comment type="subcellular location">
    <subcellularLocation>
        <location evidence="6">Cytoplasm</location>
    </subcellularLocation>
</comment>
<evidence type="ECO:0000313" key="9">
    <source>
        <dbReference type="Proteomes" id="UP000045545"/>
    </source>
</evidence>
<dbReference type="GO" id="GO:0009379">
    <property type="term" value="C:Holliday junction helicase complex"/>
    <property type="evidence" value="ECO:0007669"/>
    <property type="project" value="InterPro"/>
</dbReference>
<dbReference type="SMART" id="SM00278">
    <property type="entry name" value="HhH1"/>
    <property type="match status" value="2"/>
</dbReference>
<feature type="domain" description="Helix-hairpin-helix DNA-binding motif class 1" evidence="7">
    <location>
        <begin position="73"/>
        <end position="92"/>
    </location>
</feature>
<dbReference type="GO" id="GO:0009378">
    <property type="term" value="F:four-way junction helicase activity"/>
    <property type="evidence" value="ECO:0007669"/>
    <property type="project" value="InterPro"/>
</dbReference>
<dbReference type="InterPro" id="IPR000085">
    <property type="entry name" value="RuvA"/>
</dbReference>
<feature type="domain" description="Helix-hairpin-helix DNA-binding motif class 1" evidence="7">
    <location>
        <begin position="108"/>
        <end position="127"/>
    </location>
</feature>
<dbReference type="InterPro" id="IPR012340">
    <property type="entry name" value="NA-bd_OB-fold"/>
</dbReference>
<evidence type="ECO:0000256" key="4">
    <source>
        <dbReference type="ARBA" id="ARBA00023172"/>
    </source>
</evidence>
<dbReference type="InterPro" id="IPR011114">
    <property type="entry name" value="RuvA_C"/>
</dbReference>
<accession>A0A0E4GBP0</accession>
<evidence type="ECO:0000256" key="6">
    <source>
        <dbReference type="HAMAP-Rule" id="MF_00031"/>
    </source>
</evidence>
<dbReference type="SUPFAM" id="SSF50249">
    <property type="entry name" value="Nucleic acid-binding proteins"/>
    <property type="match status" value="1"/>
</dbReference>
<comment type="domain">
    <text evidence="6">Has three domains with a flexible linker between the domains II and III and assumes an 'L' shape. Domain III is highly mobile and contacts RuvB.</text>
</comment>
<comment type="function">
    <text evidence="6">The RuvA-RuvB-RuvC complex processes Holliday junction (HJ) DNA during genetic recombination and DNA repair, while the RuvA-RuvB complex plays an important role in the rescue of blocked DNA replication forks via replication fork reversal (RFR). RuvA specifically binds to HJ cruciform DNA, conferring on it an open structure. The RuvB hexamer acts as an ATP-dependent pump, pulling dsDNA into and through the RuvAB complex. HJ branch migration allows RuvC to scan DNA until it finds its consensus sequence, where it cleaves and resolves the cruciform DNA.</text>
</comment>
<dbReference type="Pfam" id="PF01330">
    <property type="entry name" value="RuvA_N"/>
    <property type="match status" value="1"/>
</dbReference>
<name>A0A0E4GBP0_9FIRM</name>
<evidence type="ECO:0000259" key="7">
    <source>
        <dbReference type="SMART" id="SM00278"/>
    </source>
</evidence>
<dbReference type="Pfam" id="PF14520">
    <property type="entry name" value="HHH_5"/>
    <property type="match status" value="1"/>
</dbReference>
<keyword evidence="4 6" id="KW-0233">DNA recombination</keyword>